<name>A0A384K0V7_BOTFB</name>
<reference evidence="12 13" key="3">
    <citation type="journal article" date="2017" name="Mol. Plant Pathol.">
        <title>A gapless genome sequence of the fungus Botrytis cinerea.</title>
        <authorList>
            <person name="Van Kan J.A."/>
            <person name="Stassen J.H."/>
            <person name="Mosbach A."/>
            <person name="Van Der Lee T.A."/>
            <person name="Faino L."/>
            <person name="Farmer A.D."/>
            <person name="Papasotiriou D.G."/>
            <person name="Zhou S."/>
            <person name="Seidl M.F."/>
            <person name="Cottam E."/>
            <person name="Edel D."/>
            <person name="Hahn M."/>
            <person name="Schwartz D.C."/>
            <person name="Dietrich R.A."/>
            <person name="Widdison S."/>
            <person name="Scalliet G."/>
        </authorList>
    </citation>
    <scope>NUCLEOTIDE SEQUENCE [LARGE SCALE GENOMIC DNA]</scope>
    <source>
        <strain evidence="12 13">B05.10</strain>
    </source>
</reference>
<dbReference type="GO" id="GO:0004623">
    <property type="term" value="F:phospholipase A2 activity"/>
    <property type="evidence" value="ECO:0007669"/>
    <property type="project" value="TreeGrafter"/>
</dbReference>
<organism evidence="12 13">
    <name type="scientific">Botryotinia fuckeliana (strain B05.10)</name>
    <name type="common">Noble rot fungus</name>
    <name type="synonym">Botrytis cinerea</name>
    <dbReference type="NCBI Taxonomy" id="332648"/>
    <lineage>
        <taxon>Eukaryota</taxon>
        <taxon>Fungi</taxon>
        <taxon>Dikarya</taxon>
        <taxon>Ascomycota</taxon>
        <taxon>Pezizomycotina</taxon>
        <taxon>Leotiomycetes</taxon>
        <taxon>Helotiales</taxon>
        <taxon>Sclerotiniaceae</taxon>
        <taxon>Botrytis</taxon>
    </lineage>
</organism>
<dbReference type="GO" id="GO:0046475">
    <property type="term" value="P:glycerophospholipid catabolic process"/>
    <property type="evidence" value="ECO:0007669"/>
    <property type="project" value="TreeGrafter"/>
</dbReference>
<keyword evidence="7" id="KW-0325">Glycoprotein</keyword>
<dbReference type="AlphaFoldDB" id="A0A384K0V7"/>
<evidence type="ECO:0000256" key="2">
    <source>
        <dbReference type="ARBA" id="ARBA00013274"/>
    </source>
</evidence>
<dbReference type="GeneID" id="5436846"/>
<evidence type="ECO:0000313" key="13">
    <source>
        <dbReference type="Proteomes" id="UP000001798"/>
    </source>
</evidence>
<dbReference type="GO" id="GO:0005829">
    <property type="term" value="C:cytosol"/>
    <property type="evidence" value="ECO:0007669"/>
    <property type="project" value="TreeGrafter"/>
</dbReference>
<evidence type="ECO:0000256" key="8">
    <source>
        <dbReference type="ARBA" id="ARBA00049531"/>
    </source>
</evidence>
<keyword evidence="6 9" id="KW-0443">Lipid metabolism</keyword>
<evidence type="ECO:0000256" key="5">
    <source>
        <dbReference type="ARBA" id="ARBA00022963"/>
    </source>
</evidence>
<evidence type="ECO:0000256" key="7">
    <source>
        <dbReference type="ARBA" id="ARBA00023180"/>
    </source>
</evidence>
<dbReference type="EC" id="3.1.1.5" evidence="2 10"/>
<dbReference type="Proteomes" id="UP000001798">
    <property type="component" value="Chromosome 13"/>
</dbReference>
<dbReference type="PANTHER" id="PTHR10728:SF33">
    <property type="entry name" value="LYSOPHOSPHOLIPASE 1-RELATED"/>
    <property type="match status" value="1"/>
</dbReference>
<keyword evidence="13" id="KW-1185">Reference proteome</keyword>
<dbReference type="Pfam" id="PF01735">
    <property type="entry name" value="PLA2_B"/>
    <property type="match status" value="1"/>
</dbReference>
<dbReference type="GO" id="GO:0005783">
    <property type="term" value="C:endoplasmic reticulum"/>
    <property type="evidence" value="ECO:0007669"/>
    <property type="project" value="TreeGrafter"/>
</dbReference>
<proteinExistence type="inferred from homology"/>
<evidence type="ECO:0000256" key="3">
    <source>
        <dbReference type="ARBA" id="ARBA00022729"/>
    </source>
</evidence>
<dbReference type="Gene3D" id="3.40.1090.10">
    <property type="entry name" value="Cytosolic phospholipase A2 catalytic domain"/>
    <property type="match status" value="1"/>
</dbReference>
<accession>A0A384K0V7</accession>
<evidence type="ECO:0000256" key="1">
    <source>
        <dbReference type="ARBA" id="ARBA00008780"/>
    </source>
</evidence>
<sequence length="642" mass="69646">MKFEVLFLCLVSIPTVLAETNATDSIISTVRERDTFSGYAPTTSDCPSSDRPVLRDSLSTSSQELSWLKKRRANTVPALREFLGRLNITGFNSNSYIDNARNTSQLSNIAIAVSGGGYRALMNGAGAIAAFDNRTLGSIASGHLGGLLQSTTYLAGLSGGGWLLSSLYGNEFPTVEEILSNERANPLWQFQNPIWIGPDLGDTGTSNAEAYFEALLNQVQSKADAGFNTSMTDLWGRAIAYQLLNTTNIDNSHTFSSIQTSTKFASGTIPMPILVADGRKDGQTVFSSKDTTNYEFNPWEMGSFDDIGFAPLKYVGSDFNGGKIAADKKCVTGYDQLSFVFGTSSSLFNQFVLQIKDTNMVPDMLKGFITNMLKEVGDDDNDIADWTPNPFYGWKSSTNPSAKSKRLTLVDGGEDLQNIPFTPLIQAVRGVDVIFAVDSSADTLSPRGMNWPNGTAIVATYERSLAQDNGTTFPSIPDINTIVNLGLNSRPTMFGCDARNLSSTSTAPIVVYLPNSPYVYHSNVSTFTMSYELEVRNAIIQNGYDVVTMGNATVDSEWPTCVGCAIMSRSWDRTNTTTPEVCKSCFTKYCWDGTINSTTPVAYEPKFVLAAIQSGAAANLGFEARWLLVATIGTVTAMTYIL</sequence>
<feature type="signal peptide" evidence="10">
    <location>
        <begin position="1"/>
        <end position="18"/>
    </location>
</feature>
<comment type="catalytic activity">
    <reaction evidence="8 10">
        <text>a 1-acyl-sn-glycero-3-phosphocholine + H2O = sn-glycerol 3-phosphocholine + a fatty acid + H(+)</text>
        <dbReference type="Rhea" id="RHEA:15177"/>
        <dbReference type="ChEBI" id="CHEBI:15377"/>
        <dbReference type="ChEBI" id="CHEBI:15378"/>
        <dbReference type="ChEBI" id="CHEBI:16870"/>
        <dbReference type="ChEBI" id="CHEBI:28868"/>
        <dbReference type="ChEBI" id="CHEBI:58168"/>
        <dbReference type="EC" id="3.1.1.5"/>
    </reaction>
</comment>
<dbReference type="RefSeq" id="XP_024552589.1">
    <property type="nucleotide sequence ID" value="XM_024696776.1"/>
</dbReference>
<dbReference type="EMBL" id="CP009817">
    <property type="protein sequence ID" value="ATZ56479.1"/>
    <property type="molecule type" value="Genomic_DNA"/>
</dbReference>
<feature type="chain" id="PRO_5016484398" description="Lysophospholipase" evidence="10">
    <location>
        <begin position="19"/>
        <end position="642"/>
    </location>
</feature>
<protein>
    <recommendedName>
        <fullName evidence="2 10">Lysophospholipase</fullName>
        <ecNumber evidence="2 10">3.1.1.5</ecNumber>
    </recommendedName>
</protein>
<gene>
    <name evidence="12" type="ORF">BCIN_13g03170</name>
</gene>
<dbReference type="GO" id="GO:0004622">
    <property type="term" value="F:phosphatidylcholine lysophospholipase activity"/>
    <property type="evidence" value="ECO:0007669"/>
    <property type="project" value="UniProtKB-EC"/>
</dbReference>
<dbReference type="SMART" id="SM00022">
    <property type="entry name" value="PLAc"/>
    <property type="match status" value="1"/>
</dbReference>
<dbReference type="VEuPathDB" id="FungiDB:Bcin13g03170"/>
<dbReference type="KEGG" id="bfu:BCIN_13g03170"/>
<dbReference type="OrthoDB" id="4084751at2759"/>
<reference evidence="12 13" key="2">
    <citation type="journal article" date="2012" name="Eukaryot. Cell">
        <title>Genome update of Botrytis cinerea strains B05.10 and T4.</title>
        <authorList>
            <person name="Staats M."/>
            <person name="van Kan J.A."/>
        </authorList>
    </citation>
    <scope>NUCLEOTIDE SEQUENCE [LARGE SCALE GENOMIC DNA]</scope>
    <source>
        <strain evidence="12 13">B05.10</strain>
    </source>
</reference>
<dbReference type="PANTHER" id="PTHR10728">
    <property type="entry name" value="CYTOSOLIC PHOSPHOLIPASE A2"/>
    <property type="match status" value="1"/>
</dbReference>
<feature type="domain" description="PLA2c" evidence="11">
    <location>
        <begin position="45"/>
        <end position="596"/>
    </location>
</feature>
<evidence type="ECO:0000313" key="12">
    <source>
        <dbReference type="EMBL" id="ATZ56479.1"/>
    </source>
</evidence>
<dbReference type="InterPro" id="IPR016035">
    <property type="entry name" value="Acyl_Trfase/lysoPLipase"/>
</dbReference>
<comment type="similarity">
    <text evidence="1 10">Belongs to the lysophospholipase family.</text>
</comment>
<dbReference type="FunFam" id="3.40.1090.10:FF:000010">
    <property type="entry name" value="Lysophospholipase"/>
    <property type="match status" value="1"/>
</dbReference>
<evidence type="ECO:0000256" key="6">
    <source>
        <dbReference type="ARBA" id="ARBA00023098"/>
    </source>
</evidence>
<dbReference type="SUPFAM" id="SSF52151">
    <property type="entry name" value="FabD/lysophospholipase-like"/>
    <property type="match status" value="1"/>
</dbReference>
<keyword evidence="4 9" id="KW-0378">Hydrolase</keyword>
<evidence type="ECO:0000256" key="9">
    <source>
        <dbReference type="PROSITE-ProRule" id="PRU00555"/>
    </source>
</evidence>
<reference evidence="12 13" key="1">
    <citation type="journal article" date="2011" name="PLoS Genet.">
        <title>Genomic analysis of the necrotrophic fungal pathogens Sclerotinia sclerotiorum and Botrytis cinerea.</title>
        <authorList>
            <person name="Amselem J."/>
            <person name="Cuomo C.A."/>
            <person name="van Kan J.A."/>
            <person name="Viaud M."/>
            <person name="Benito E.P."/>
            <person name="Couloux A."/>
            <person name="Coutinho P.M."/>
            <person name="de Vries R.P."/>
            <person name="Dyer P.S."/>
            <person name="Fillinger S."/>
            <person name="Fournier E."/>
            <person name="Gout L."/>
            <person name="Hahn M."/>
            <person name="Kohn L."/>
            <person name="Lapalu N."/>
            <person name="Plummer K.M."/>
            <person name="Pradier J.M."/>
            <person name="Quevillon E."/>
            <person name="Sharon A."/>
            <person name="Simon A."/>
            <person name="ten Have A."/>
            <person name="Tudzynski B."/>
            <person name="Tudzynski P."/>
            <person name="Wincker P."/>
            <person name="Andrew M."/>
            <person name="Anthouard V."/>
            <person name="Beever R.E."/>
            <person name="Beffa R."/>
            <person name="Benoit I."/>
            <person name="Bouzid O."/>
            <person name="Brault B."/>
            <person name="Chen Z."/>
            <person name="Choquer M."/>
            <person name="Collemare J."/>
            <person name="Cotton P."/>
            <person name="Danchin E.G."/>
            <person name="Da Silva C."/>
            <person name="Gautier A."/>
            <person name="Giraud C."/>
            <person name="Giraud T."/>
            <person name="Gonzalez C."/>
            <person name="Grossetete S."/>
            <person name="Guldener U."/>
            <person name="Henrissat B."/>
            <person name="Howlett B.J."/>
            <person name="Kodira C."/>
            <person name="Kretschmer M."/>
            <person name="Lappartient A."/>
            <person name="Leroch M."/>
            <person name="Levis C."/>
            <person name="Mauceli E."/>
            <person name="Neuveglise C."/>
            <person name="Oeser B."/>
            <person name="Pearson M."/>
            <person name="Poulain J."/>
            <person name="Poussereau N."/>
            <person name="Quesneville H."/>
            <person name="Rascle C."/>
            <person name="Schumacher J."/>
            <person name="Segurens B."/>
            <person name="Sexton A."/>
            <person name="Silva E."/>
            <person name="Sirven C."/>
            <person name="Soanes D.M."/>
            <person name="Talbot N.J."/>
            <person name="Templeton M."/>
            <person name="Yandava C."/>
            <person name="Yarden O."/>
            <person name="Zeng Q."/>
            <person name="Rollins J.A."/>
            <person name="Lebrun M.H."/>
            <person name="Dickman M."/>
        </authorList>
    </citation>
    <scope>NUCLEOTIDE SEQUENCE [LARGE SCALE GENOMIC DNA]</scope>
    <source>
        <strain evidence="12 13">B05.10</strain>
    </source>
</reference>
<evidence type="ECO:0000256" key="4">
    <source>
        <dbReference type="ARBA" id="ARBA00022801"/>
    </source>
</evidence>
<keyword evidence="5 9" id="KW-0442">Lipid degradation</keyword>
<evidence type="ECO:0000256" key="10">
    <source>
        <dbReference type="RuleBase" id="RU362103"/>
    </source>
</evidence>
<dbReference type="PROSITE" id="PS51210">
    <property type="entry name" value="PLA2C"/>
    <property type="match status" value="1"/>
</dbReference>
<evidence type="ECO:0000259" key="11">
    <source>
        <dbReference type="PROSITE" id="PS51210"/>
    </source>
</evidence>
<keyword evidence="3 10" id="KW-0732">Signal</keyword>
<dbReference type="InterPro" id="IPR002642">
    <property type="entry name" value="LysoPLipase_cat_dom"/>
</dbReference>